<comment type="similarity">
    <text evidence="12">Belongs to the LpxC family.</text>
</comment>
<sequence length="309" mass="33410">MRNQQTLAAAVTCSGIGLHSGQPAAMTLRPAPPNTGVVFVNRNGHAGASLPASIEYRVPTELCTAISGNGFQVKTIEHVLAALAGLEVDNVYIDVTAGEIPVMDGSAAPFVRLIRSVGVVAQNRKQPYLKIMAPMEVSEGSKRVRIEPSATSRISYSIHYDHPLIQTQTYVHDCTAASFERHIAEARTFGFLNEVQALWARGLGKGGTLDNTVVLSETGIMNESGLRFADEFVRHKILDLIGDFSLLGMSFIGHIVADRSGHALHTKLVQQILEQPDKWVLLNTETLPAEPRPALGLPRLQPAIVLQPS</sequence>
<dbReference type="GO" id="GO:0009245">
    <property type="term" value="P:lipid A biosynthetic process"/>
    <property type="evidence" value="ECO:0007669"/>
    <property type="project" value="UniProtKB-UniRule"/>
</dbReference>
<evidence type="ECO:0000256" key="5">
    <source>
        <dbReference type="ARBA" id="ARBA00022516"/>
    </source>
</evidence>
<keyword evidence="7 12" id="KW-0479">Metal-binding</keyword>
<evidence type="ECO:0000256" key="11">
    <source>
        <dbReference type="ARBA" id="ARBA00024535"/>
    </source>
</evidence>
<dbReference type="EMBL" id="CP011801">
    <property type="protein sequence ID" value="ALA56487.1"/>
    <property type="molecule type" value="Genomic_DNA"/>
</dbReference>
<dbReference type="Gene3D" id="3.30.1700.10">
    <property type="entry name" value="lpxc deacetylase, domain 2"/>
    <property type="match status" value="1"/>
</dbReference>
<name>A0A0K2G7C6_NITMO</name>
<evidence type="ECO:0000256" key="10">
    <source>
        <dbReference type="ARBA" id="ARBA00023098"/>
    </source>
</evidence>
<keyword evidence="14" id="KW-1185">Reference proteome</keyword>
<evidence type="ECO:0000256" key="12">
    <source>
        <dbReference type="HAMAP-Rule" id="MF_00388"/>
    </source>
</evidence>
<dbReference type="PANTHER" id="PTHR33694:SF1">
    <property type="entry name" value="UDP-3-O-ACYL-N-ACETYLGLUCOSAMINE DEACETYLASE 1, MITOCHONDRIAL-RELATED"/>
    <property type="match status" value="1"/>
</dbReference>
<dbReference type="GO" id="GO:0046872">
    <property type="term" value="F:metal ion binding"/>
    <property type="evidence" value="ECO:0007669"/>
    <property type="project" value="UniProtKB-KW"/>
</dbReference>
<evidence type="ECO:0000313" key="13">
    <source>
        <dbReference type="EMBL" id="ALA56487.1"/>
    </source>
</evidence>
<comment type="catalytic activity">
    <reaction evidence="11 12">
        <text>a UDP-3-O-[(3R)-3-hydroxyacyl]-N-acetyl-alpha-D-glucosamine + H2O = a UDP-3-O-[(3R)-3-hydroxyacyl]-alpha-D-glucosamine + acetate</text>
        <dbReference type="Rhea" id="RHEA:67816"/>
        <dbReference type="ChEBI" id="CHEBI:15377"/>
        <dbReference type="ChEBI" id="CHEBI:30089"/>
        <dbReference type="ChEBI" id="CHEBI:137740"/>
        <dbReference type="ChEBI" id="CHEBI:173225"/>
        <dbReference type="EC" id="3.5.1.108"/>
    </reaction>
</comment>
<dbReference type="HAMAP" id="MF_00388">
    <property type="entry name" value="LpxC"/>
    <property type="match status" value="1"/>
</dbReference>
<protein>
    <recommendedName>
        <fullName evidence="4 12">UDP-3-O-acyl-N-acetylglucosamine deacetylase</fullName>
        <shortName evidence="12">UDP-3-O-acyl-GlcNAc deacetylase</shortName>
        <ecNumber evidence="4 12">3.5.1.108</ecNumber>
    </recommendedName>
    <alternativeName>
        <fullName evidence="12">UDP-3-O-[R-3-hydroxymyristoyl]-N-acetylglucosamine deacetylase</fullName>
    </alternativeName>
</protein>
<comment type="cofactor">
    <cofactor evidence="1 12">
        <name>Zn(2+)</name>
        <dbReference type="ChEBI" id="CHEBI:29105"/>
    </cofactor>
</comment>
<feature type="active site" description="Proton donor" evidence="12">
    <location>
        <position position="262"/>
    </location>
</feature>
<evidence type="ECO:0000256" key="2">
    <source>
        <dbReference type="ARBA" id="ARBA00002923"/>
    </source>
</evidence>
<proteinExistence type="inferred from homology"/>
<dbReference type="PANTHER" id="PTHR33694">
    <property type="entry name" value="UDP-3-O-ACYL-N-ACETYLGLUCOSAMINE DEACETYLASE 1, MITOCHONDRIAL-RELATED"/>
    <property type="match status" value="1"/>
</dbReference>
<comment type="pathway">
    <text evidence="3 12">Glycolipid biosynthesis; lipid IV(A) biosynthesis; lipid IV(A) from (3R)-3-hydroxytetradecanoyl-[acyl-carrier-protein] and UDP-N-acetyl-alpha-D-glucosamine: step 2/6.</text>
</comment>
<dbReference type="SUPFAM" id="SSF54211">
    <property type="entry name" value="Ribosomal protein S5 domain 2-like"/>
    <property type="match status" value="2"/>
</dbReference>
<dbReference type="InterPro" id="IPR004463">
    <property type="entry name" value="UDP-acyl_GlcNac_deAcase"/>
</dbReference>
<organism evidence="13 14">
    <name type="scientific">Nitrospira moscoviensis</name>
    <dbReference type="NCBI Taxonomy" id="42253"/>
    <lineage>
        <taxon>Bacteria</taxon>
        <taxon>Pseudomonadati</taxon>
        <taxon>Nitrospirota</taxon>
        <taxon>Nitrospiria</taxon>
        <taxon>Nitrospirales</taxon>
        <taxon>Nitrospiraceae</taxon>
        <taxon>Nitrospira</taxon>
    </lineage>
</organism>
<dbReference type="Proteomes" id="UP000069205">
    <property type="component" value="Chromosome"/>
</dbReference>
<dbReference type="STRING" id="42253.NITMOv2_0043"/>
<feature type="binding site" evidence="12">
    <location>
        <position position="239"/>
    </location>
    <ligand>
        <name>Zn(2+)</name>
        <dbReference type="ChEBI" id="CHEBI:29105"/>
    </ligand>
</feature>
<feature type="binding site" evidence="12">
    <location>
        <position position="235"/>
    </location>
    <ligand>
        <name>Zn(2+)</name>
        <dbReference type="ChEBI" id="CHEBI:29105"/>
    </ligand>
</feature>
<evidence type="ECO:0000256" key="4">
    <source>
        <dbReference type="ARBA" id="ARBA00012745"/>
    </source>
</evidence>
<keyword evidence="8 12" id="KW-0378">Hydrolase</keyword>
<dbReference type="InterPro" id="IPR020568">
    <property type="entry name" value="Ribosomal_Su5_D2-typ_SF"/>
</dbReference>
<reference evidence="13 14" key="1">
    <citation type="journal article" date="2015" name="Proc. Natl. Acad. Sci. U.S.A.">
        <title>Expanded metabolic versatility of ubiquitous nitrite-oxidizing bacteria from the genus Nitrospira.</title>
        <authorList>
            <person name="Koch H."/>
            <person name="Lucker S."/>
            <person name="Albertsen M."/>
            <person name="Kitzinger K."/>
            <person name="Herbold C."/>
            <person name="Spieck E."/>
            <person name="Nielsen P.H."/>
            <person name="Wagner M."/>
            <person name="Daims H."/>
        </authorList>
    </citation>
    <scope>NUCLEOTIDE SEQUENCE [LARGE SCALE GENOMIC DNA]</scope>
    <source>
        <strain evidence="13 14">NSP M-1</strain>
    </source>
</reference>
<evidence type="ECO:0000256" key="9">
    <source>
        <dbReference type="ARBA" id="ARBA00022833"/>
    </source>
</evidence>
<comment type="function">
    <text evidence="2 12">Catalyzes the hydrolysis of UDP-3-O-myristoyl-N-acetylglucosamine to form UDP-3-O-myristoylglucosamine and acetate, the committed step in lipid A biosynthesis.</text>
</comment>
<dbReference type="InterPro" id="IPR015870">
    <property type="entry name" value="UDP-acyl_N-AcGlcN_deAcase_N"/>
</dbReference>
<feature type="binding site" evidence="12">
    <location>
        <position position="78"/>
    </location>
    <ligand>
        <name>Zn(2+)</name>
        <dbReference type="ChEBI" id="CHEBI:29105"/>
    </ligand>
</feature>
<accession>A0A0K2G7C6</accession>
<dbReference type="KEGG" id="nmv:NITMOv2_0043"/>
<keyword evidence="9 12" id="KW-0862">Zinc</keyword>
<keyword evidence="5 12" id="KW-0444">Lipid biosynthesis</keyword>
<dbReference type="AlphaFoldDB" id="A0A0K2G7C6"/>
<dbReference type="NCBIfam" id="TIGR00325">
    <property type="entry name" value="lpxC"/>
    <property type="match status" value="1"/>
</dbReference>
<dbReference type="EC" id="3.5.1.108" evidence="4 12"/>
<dbReference type="Pfam" id="PF03331">
    <property type="entry name" value="LpxC"/>
    <property type="match status" value="1"/>
</dbReference>
<dbReference type="PATRIC" id="fig|42253.5.peg.45"/>
<evidence type="ECO:0000256" key="1">
    <source>
        <dbReference type="ARBA" id="ARBA00001947"/>
    </source>
</evidence>
<dbReference type="GO" id="GO:0103117">
    <property type="term" value="F:UDP-3-O-acyl-N-acetylglucosamine deacetylase activity"/>
    <property type="evidence" value="ECO:0007669"/>
    <property type="project" value="UniProtKB-UniRule"/>
</dbReference>
<evidence type="ECO:0000313" key="14">
    <source>
        <dbReference type="Proteomes" id="UP000069205"/>
    </source>
</evidence>
<dbReference type="GO" id="GO:0016020">
    <property type="term" value="C:membrane"/>
    <property type="evidence" value="ECO:0007669"/>
    <property type="project" value="GOC"/>
</dbReference>
<dbReference type="Gene3D" id="3.30.230.20">
    <property type="entry name" value="lpxc deacetylase, domain 1"/>
    <property type="match status" value="1"/>
</dbReference>
<dbReference type="UniPathway" id="UPA00359">
    <property type="reaction ID" value="UER00478"/>
</dbReference>
<evidence type="ECO:0000256" key="8">
    <source>
        <dbReference type="ARBA" id="ARBA00022801"/>
    </source>
</evidence>
<dbReference type="InterPro" id="IPR011334">
    <property type="entry name" value="UDP-acyl_GlcNac_deAcase_C"/>
</dbReference>
<keyword evidence="10 12" id="KW-0443">Lipid metabolism</keyword>
<evidence type="ECO:0000256" key="6">
    <source>
        <dbReference type="ARBA" id="ARBA00022556"/>
    </source>
</evidence>
<evidence type="ECO:0000256" key="7">
    <source>
        <dbReference type="ARBA" id="ARBA00022723"/>
    </source>
</evidence>
<evidence type="ECO:0000256" key="3">
    <source>
        <dbReference type="ARBA" id="ARBA00005002"/>
    </source>
</evidence>
<gene>
    <name evidence="12 13" type="primary">lpxC</name>
    <name evidence="13" type="ORF">NITMOv2_0043</name>
</gene>
<keyword evidence="6 12" id="KW-0441">Lipid A biosynthesis</keyword>